<evidence type="ECO:0000313" key="1">
    <source>
        <dbReference type="EMBL" id="MCA9381995.1"/>
    </source>
</evidence>
<accession>A0A955L323</accession>
<proteinExistence type="predicted"/>
<organism evidence="1 2">
    <name type="scientific">Candidatus Dojkabacteria bacterium</name>
    <dbReference type="NCBI Taxonomy" id="2099670"/>
    <lineage>
        <taxon>Bacteria</taxon>
        <taxon>Candidatus Dojkabacteria</taxon>
    </lineage>
</organism>
<dbReference type="AlphaFoldDB" id="A0A955L323"/>
<evidence type="ECO:0000313" key="2">
    <source>
        <dbReference type="Proteomes" id="UP000782843"/>
    </source>
</evidence>
<protein>
    <submittedName>
        <fullName evidence="1">Uncharacterized protein</fullName>
    </submittedName>
</protein>
<feature type="non-terminal residue" evidence="1">
    <location>
        <position position="1"/>
    </location>
</feature>
<comment type="caution">
    <text evidence="1">The sequence shown here is derived from an EMBL/GenBank/DDBJ whole genome shotgun (WGS) entry which is preliminary data.</text>
</comment>
<reference evidence="1" key="1">
    <citation type="submission" date="2020-04" db="EMBL/GenBank/DDBJ databases">
        <authorList>
            <person name="Zhang T."/>
        </authorList>
    </citation>
    <scope>NUCLEOTIDE SEQUENCE</scope>
    <source>
        <strain evidence="1">HKST-UBA10</strain>
    </source>
</reference>
<dbReference type="Proteomes" id="UP000782843">
    <property type="component" value="Unassembled WGS sequence"/>
</dbReference>
<gene>
    <name evidence="1" type="ORF">KC660_01150</name>
</gene>
<reference evidence="1" key="2">
    <citation type="journal article" date="2021" name="Microbiome">
        <title>Successional dynamics and alternative stable states in a saline activated sludge microbial community over 9 years.</title>
        <authorList>
            <person name="Wang Y."/>
            <person name="Ye J."/>
            <person name="Ju F."/>
            <person name="Liu L."/>
            <person name="Boyd J.A."/>
            <person name="Deng Y."/>
            <person name="Parks D.H."/>
            <person name="Jiang X."/>
            <person name="Yin X."/>
            <person name="Woodcroft B.J."/>
            <person name="Tyson G.W."/>
            <person name="Hugenholtz P."/>
            <person name="Polz M.F."/>
            <person name="Zhang T."/>
        </authorList>
    </citation>
    <scope>NUCLEOTIDE SEQUENCE</scope>
    <source>
        <strain evidence="1">HKST-UBA10</strain>
    </source>
</reference>
<dbReference type="EMBL" id="JAGQLG010000039">
    <property type="protein sequence ID" value="MCA9381995.1"/>
    <property type="molecule type" value="Genomic_DNA"/>
</dbReference>
<name>A0A955L323_9BACT</name>
<sequence>YYPPDYDGELSVSSYLLSQLEIQEERDATFNLYKGLCTSLEGVVLDEARAQKIGDKNRMNIAMVPEFYLA</sequence>